<evidence type="ECO:0000313" key="1">
    <source>
        <dbReference type="EMBL" id="PZP52315.1"/>
    </source>
</evidence>
<sequence length="110" mass="12106">MKILINKKFTLVLASALILGCKTKTSPSHDGEVFVKLQTEKVGDGWGYKIYQDTILYINQPFVPVIPGGKPFATEEQALKAGRLVLERITKQQSPALDSADLINIGVIHK</sequence>
<accession>A0A2W5F8G9</accession>
<name>A0A2W5F8G9_9SPHI</name>
<evidence type="ECO:0008006" key="3">
    <source>
        <dbReference type="Google" id="ProtNLM"/>
    </source>
</evidence>
<organism evidence="1 2">
    <name type="scientific">Pseudopedobacter saltans</name>
    <dbReference type="NCBI Taxonomy" id="151895"/>
    <lineage>
        <taxon>Bacteria</taxon>
        <taxon>Pseudomonadati</taxon>
        <taxon>Bacteroidota</taxon>
        <taxon>Sphingobacteriia</taxon>
        <taxon>Sphingobacteriales</taxon>
        <taxon>Sphingobacteriaceae</taxon>
        <taxon>Pseudopedobacter</taxon>
    </lineage>
</organism>
<protein>
    <recommendedName>
        <fullName evidence="3">DUF4907 domain-containing protein</fullName>
    </recommendedName>
</protein>
<dbReference type="InterPro" id="IPR032593">
    <property type="entry name" value="DUF4907"/>
</dbReference>
<dbReference type="AlphaFoldDB" id="A0A2W5F8G9"/>
<dbReference type="EMBL" id="QFOI01000007">
    <property type="protein sequence ID" value="PZP52315.1"/>
    <property type="molecule type" value="Genomic_DNA"/>
</dbReference>
<dbReference type="Pfam" id="PF16250">
    <property type="entry name" value="DUF4907"/>
    <property type="match status" value="1"/>
</dbReference>
<evidence type="ECO:0000313" key="2">
    <source>
        <dbReference type="Proteomes" id="UP000249645"/>
    </source>
</evidence>
<proteinExistence type="predicted"/>
<comment type="caution">
    <text evidence="1">The sequence shown here is derived from an EMBL/GenBank/DDBJ whole genome shotgun (WGS) entry which is preliminary data.</text>
</comment>
<dbReference type="PROSITE" id="PS51257">
    <property type="entry name" value="PROKAR_LIPOPROTEIN"/>
    <property type="match status" value="1"/>
</dbReference>
<reference evidence="1 2" key="1">
    <citation type="submission" date="2017-11" db="EMBL/GenBank/DDBJ databases">
        <title>Infants hospitalized years apart are colonized by the same room-sourced microbial strains.</title>
        <authorList>
            <person name="Brooks B."/>
            <person name="Olm M.R."/>
            <person name="Firek B.A."/>
            <person name="Baker R."/>
            <person name="Thomas B.C."/>
            <person name="Morowitz M.J."/>
            <person name="Banfield J.F."/>
        </authorList>
    </citation>
    <scope>NUCLEOTIDE SEQUENCE [LARGE SCALE GENOMIC DNA]</scope>
    <source>
        <strain evidence="1">S2_009_000_R2_76</strain>
    </source>
</reference>
<gene>
    <name evidence="1" type="ORF">DI598_01010</name>
</gene>
<dbReference type="Proteomes" id="UP000249645">
    <property type="component" value="Unassembled WGS sequence"/>
</dbReference>